<organism evidence="1">
    <name type="scientific">Amphimedon queenslandica</name>
    <name type="common">Sponge</name>
    <dbReference type="NCBI Taxonomy" id="400682"/>
    <lineage>
        <taxon>Eukaryota</taxon>
        <taxon>Metazoa</taxon>
        <taxon>Porifera</taxon>
        <taxon>Demospongiae</taxon>
        <taxon>Heteroscleromorpha</taxon>
        <taxon>Haplosclerida</taxon>
        <taxon>Niphatidae</taxon>
        <taxon>Amphimedon</taxon>
    </lineage>
</organism>
<name>A0A1X7U093_AMPQE</name>
<protein>
    <submittedName>
        <fullName evidence="1">Uncharacterized protein</fullName>
    </submittedName>
</protein>
<dbReference type="InParanoid" id="A0A1X7U093"/>
<evidence type="ECO:0000313" key="1">
    <source>
        <dbReference type="EnsemblMetazoa" id="Aqu2.1.20906_001"/>
    </source>
</evidence>
<accession>A0A1X7U093</accession>
<proteinExistence type="predicted"/>
<sequence>MGTLTPLKRRIINANKYKVNK</sequence>
<dbReference type="EnsemblMetazoa" id="Aqu2.1.20906_001">
    <property type="protein sequence ID" value="Aqu2.1.20906_001"/>
    <property type="gene ID" value="Aqu2.1.20906"/>
</dbReference>
<reference evidence="1" key="1">
    <citation type="submission" date="2017-05" db="UniProtKB">
        <authorList>
            <consortium name="EnsemblMetazoa"/>
        </authorList>
    </citation>
    <scope>IDENTIFICATION</scope>
</reference>
<dbReference type="AlphaFoldDB" id="A0A1X7U093"/>